<dbReference type="Proteomes" id="UP000321532">
    <property type="component" value="Unassembled WGS sequence"/>
</dbReference>
<evidence type="ECO:0000256" key="1">
    <source>
        <dbReference type="SAM" id="MobiDB-lite"/>
    </source>
</evidence>
<dbReference type="OrthoDB" id="848076at2"/>
<comment type="caution">
    <text evidence="2">The sequence shown here is derived from an EMBL/GenBank/DDBJ whole genome shotgun (WGS) entry which is preliminary data.</text>
</comment>
<gene>
    <name evidence="2" type="ORF">AAE02nite_48460</name>
</gene>
<reference evidence="2 3" key="1">
    <citation type="submission" date="2019-07" db="EMBL/GenBank/DDBJ databases">
        <title>Whole genome shotgun sequence of Adhaeribacter aerolatus NBRC 106133.</title>
        <authorList>
            <person name="Hosoyama A."/>
            <person name="Uohara A."/>
            <person name="Ohji S."/>
            <person name="Ichikawa N."/>
        </authorList>
    </citation>
    <scope>NUCLEOTIDE SEQUENCE [LARGE SCALE GENOMIC DNA]</scope>
    <source>
        <strain evidence="2 3">NBRC 106133</strain>
    </source>
</reference>
<evidence type="ECO:0000313" key="3">
    <source>
        <dbReference type="Proteomes" id="UP000321532"/>
    </source>
</evidence>
<proteinExistence type="predicted"/>
<protein>
    <submittedName>
        <fullName evidence="2">Uncharacterized protein</fullName>
    </submittedName>
</protein>
<sequence length="265" mass="29416">MIQWVRSVLGLEVIPGNRSVLGKPVGMDVREAQHVQDSDNRLKLLQTLRHQYKGTPHAPKINLVYEKTKNIHDYFVDQKRLTELELFHLQNTDHFINTFALIKAAHAKAQAAKNPEPGAGDQTSDNAAGTGSDPHYTGRPFNTASTKVKLKPEPEPGLAIPAIAINTYTRINYVRLGAAGDMSTHEIGATSTYQEKEYFLATVATRVGLYKPDISYVGNTQVIFPENKHTGTPSHVPVINWRGSLYAVALTDYRLYPVRINRSGS</sequence>
<accession>A0A512B5C8</accession>
<dbReference type="RefSeq" id="WP_146904820.1">
    <property type="nucleotide sequence ID" value="NZ_BJYS01000053.1"/>
</dbReference>
<name>A0A512B5C8_9BACT</name>
<keyword evidence="3" id="KW-1185">Reference proteome</keyword>
<dbReference type="AlphaFoldDB" id="A0A512B5C8"/>
<organism evidence="2 3">
    <name type="scientific">Adhaeribacter aerolatus</name>
    <dbReference type="NCBI Taxonomy" id="670289"/>
    <lineage>
        <taxon>Bacteria</taxon>
        <taxon>Pseudomonadati</taxon>
        <taxon>Bacteroidota</taxon>
        <taxon>Cytophagia</taxon>
        <taxon>Cytophagales</taxon>
        <taxon>Hymenobacteraceae</taxon>
        <taxon>Adhaeribacter</taxon>
    </lineage>
</organism>
<evidence type="ECO:0000313" key="2">
    <source>
        <dbReference type="EMBL" id="GEO07182.1"/>
    </source>
</evidence>
<feature type="region of interest" description="Disordered" evidence="1">
    <location>
        <begin position="111"/>
        <end position="142"/>
    </location>
</feature>
<dbReference type="EMBL" id="BJYS01000053">
    <property type="protein sequence ID" value="GEO07182.1"/>
    <property type="molecule type" value="Genomic_DNA"/>
</dbReference>